<name>W1XT82_9ZZZZ</name>
<keyword evidence="1" id="KW-0472">Membrane</keyword>
<keyword evidence="1" id="KW-0812">Transmembrane</keyword>
<reference evidence="2" key="1">
    <citation type="submission" date="2013-12" db="EMBL/GenBank/DDBJ databases">
        <title>A Varibaculum cambriense genome reconstructed from a premature infant gut community with otherwise low bacterial novelty that shifts toward anaerobic metabolism during the third week of life.</title>
        <authorList>
            <person name="Brown C.T."/>
            <person name="Sharon I."/>
            <person name="Thomas B.C."/>
            <person name="Castelle C.J."/>
            <person name="Morowitz M.J."/>
            <person name="Banfield J.F."/>
        </authorList>
    </citation>
    <scope>NUCLEOTIDE SEQUENCE</scope>
</reference>
<dbReference type="AlphaFoldDB" id="W1XT82"/>
<protein>
    <submittedName>
        <fullName evidence="2">Uncharacterized protein</fullName>
    </submittedName>
</protein>
<feature type="transmembrane region" description="Helical" evidence="1">
    <location>
        <begin position="6"/>
        <end position="26"/>
    </location>
</feature>
<keyword evidence="1" id="KW-1133">Transmembrane helix</keyword>
<gene>
    <name evidence="2" type="ORF">Q604_UNBC12872G0001</name>
</gene>
<feature type="non-terminal residue" evidence="2">
    <location>
        <position position="30"/>
    </location>
</feature>
<organism evidence="2">
    <name type="scientific">human gut metagenome</name>
    <dbReference type="NCBI Taxonomy" id="408170"/>
    <lineage>
        <taxon>unclassified sequences</taxon>
        <taxon>metagenomes</taxon>
        <taxon>organismal metagenomes</taxon>
    </lineage>
</organism>
<dbReference type="EMBL" id="AZMM01012872">
    <property type="protein sequence ID" value="ETJ32680.1"/>
    <property type="molecule type" value="Genomic_DNA"/>
</dbReference>
<sequence>MYKVLTYINIMIAATQAFFNIFRVILWTCG</sequence>
<proteinExistence type="predicted"/>
<evidence type="ECO:0000313" key="2">
    <source>
        <dbReference type="EMBL" id="ETJ32680.1"/>
    </source>
</evidence>
<accession>W1XT82</accession>
<comment type="caution">
    <text evidence="2">The sequence shown here is derived from an EMBL/GenBank/DDBJ whole genome shotgun (WGS) entry which is preliminary data.</text>
</comment>
<evidence type="ECO:0000256" key="1">
    <source>
        <dbReference type="SAM" id="Phobius"/>
    </source>
</evidence>